<proteinExistence type="predicted"/>
<name>A0A075MT15_9ARCH</name>
<gene>
    <name evidence="1" type="ORF">NTE_01878</name>
</gene>
<dbReference type="GeneID" id="41597637"/>
<dbReference type="Proteomes" id="UP000028194">
    <property type="component" value="Chromosome"/>
</dbReference>
<dbReference type="AlphaFoldDB" id="A0A075MT15"/>
<dbReference type="KEGG" id="nev:NTE_01878"/>
<reference evidence="1 2" key="1">
    <citation type="journal article" date="2014" name="PLoS ONE">
        <title>Genome Sequence of Candidatus Nitrososphaera evergladensis from Group I.1b Enriched from Everglades Soil Reveals Novel Genomic Features of the Ammonia-Oxidizing Archaea.</title>
        <authorList>
            <person name="Zhalnina K.V."/>
            <person name="Dias R."/>
            <person name="Leonard M.T."/>
            <person name="Dorr de Quadros P."/>
            <person name="Camargo F.A."/>
            <person name="Drew J.C."/>
            <person name="Farmerie W.G."/>
            <person name="Daroub S.H."/>
            <person name="Triplett E.W."/>
        </authorList>
    </citation>
    <scope>NUCLEOTIDE SEQUENCE [LARGE SCALE GENOMIC DNA]</scope>
    <source>
        <strain evidence="1 2">SR1</strain>
    </source>
</reference>
<dbReference type="HOGENOM" id="CLU_2177771_0_0_2"/>
<organism evidence="1 2">
    <name type="scientific">Candidatus Nitrososphaera evergladensis SR1</name>
    <dbReference type="NCBI Taxonomy" id="1459636"/>
    <lineage>
        <taxon>Archaea</taxon>
        <taxon>Nitrososphaerota</taxon>
        <taxon>Nitrososphaeria</taxon>
        <taxon>Nitrososphaerales</taxon>
        <taxon>Nitrososphaeraceae</taxon>
        <taxon>Nitrososphaera</taxon>
    </lineage>
</organism>
<evidence type="ECO:0000313" key="2">
    <source>
        <dbReference type="Proteomes" id="UP000028194"/>
    </source>
</evidence>
<accession>A0A075MT15</accession>
<keyword evidence="2" id="KW-1185">Reference proteome</keyword>
<sequence>MRNLQLDNAEKASINEYLDKSIRDLKVAKPQHPEAQKVDEEFLGSTSRAAEMWFIENDVIHDIRHGYVLIFRCRHGRFPMDMEFQAIMREIGKREPEIRSLVRSLGAHS</sequence>
<protein>
    <submittedName>
        <fullName evidence="1">Uncharacterized protein</fullName>
    </submittedName>
</protein>
<dbReference type="EMBL" id="CP007174">
    <property type="protein sequence ID" value="AIF83937.1"/>
    <property type="molecule type" value="Genomic_DNA"/>
</dbReference>
<evidence type="ECO:0000313" key="1">
    <source>
        <dbReference type="EMBL" id="AIF83937.1"/>
    </source>
</evidence>
<dbReference type="RefSeq" id="WP_148700616.1">
    <property type="nucleotide sequence ID" value="NZ_CP007174.1"/>
</dbReference>